<dbReference type="Proteomes" id="UP000003157">
    <property type="component" value="Unassembled WGS sequence"/>
</dbReference>
<proteinExistence type="predicted"/>
<dbReference type="HOGENOM" id="CLU_1988854_0_0_9"/>
<reference evidence="1 2" key="1">
    <citation type="submission" date="2010-12" db="EMBL/GenBank/DDBJ databases">
        <title>The Genome Sequence of Coprobacillus sp. strain 29_1.</title>
        <authorList>
            <consortium name="The Broad Institute Genome Sequencing Platform"/>
            <person name="Earl A."/>
            <person name="Ward D."/>
            <person name="Feldgarden M."/>
            <person name="Gevers D."/>
            <person name="Daigneault M."/>
            <person name="Sibley C.D."/>
            <person name="White A."/>
            <person name="Strauss J."/>
            <person name="Allen-Vercoe E."/>
            <person name="Young S.K."/>
            <person name="Zeng Q."/>
            <person name="Gargeya S."/>
            <person name="Fitzgerald M."/>
            <person name="Haas B."/>
            <person name="Abouelleil A."/>
            <person name="Alvarado L."/>
            <person name="Arachchi H.M."/>
            <person name="Berlin A."/>
            <person name="Brown A."/>
            <person name="Chapman S.B."/>
            <person name="Chen Z."/>
            <person name="Dunbar C."/>
            <person name="Freedman E."/>
            <person name="Gearin G."/>
            <person name="Gellesch M."/>
            <person name="Goldberg J."/>
            <person name="Griggs A."/>
            <person name="Gujja S."/>
            <person name="Heilman E."/>
            <person name="Heiman D."/>
            <person name="Howarth C."/>
            <person name="Larson L."/>
            <person name="Lui A."/>
            <person name="MacDonald P.J.P."/>
            <person name="Mehta T."/>
            <person name="Montmayeur A."/>
            <person name="Murphy C."/>
            <person name="Neiman D."/>
            <person name="Pearson M."/>
            <person name="Priest M."/>
            <person name="Roberts A."/>
            <person name="Saif S."/>
            <person name="Shea T."/>
            <person name="Shenoy N."/>
            <person name="Sisk P."/>
            <person name="Stolte C."/>
            <person name="Sykes S."/>
            <person name="White J."/>
            <person name="Yandava C."/>
            <person name="Nusbaum C."/>
            <person name="Birren B."/>
        </authorList>
    </citation>
    <scope>NUCLEOTIDE SEQUENCE [LARGE SCALE GENOMIC DNA]</scope>
    <source>
        <strain evidence="1 2">29_1</strain>
    </source>
</reference>
<sequence>MGKKIVIVFSVLIMLWGCQASHFSVSYEDTYKQLENLNITMGMIPSHQPNMFLRQEEIQWDIFMDEDYQVVFLGSSEGYIVYDESGYHDNSSFNSFLESIGLTEEELLDFTKQFYEINIKKALRG</sequence>
<gene>
    <name evidence="1" type="ORF">HMPREF9488_02759</name>
</gene>
<evidence type="ECO:0000313" key="1">
    <source>
        <dbReference type="EMBL" id="EFW03967.1"/>
    </source>
</evidence>
<dbReference type="STRING" id="100884.GCA_000269565_00412"/>
<dbReference type="RefSeq" id="WP_008789846.1">
    <property type="nucleotide sequence ID" value="NZ_AKCB01000001.1"/>
</dbReference>
<organism evidence="1 2">
    <name type="scientific">Coprobacillus cateniformis</name>
    <dbReference type="NCBI Taxonomy" id="100884"/>
    <lineage>
        <taxon>Bacteria</taxon>
        <taxon>Bacillati</taxon>
        <taxon>Bacillota</taxon>
        <taxon>Erysipelotrichia</taxon>
        <taxon>Erysipelotrichales</taxon>
        <taxon>Coprobacillaceae</taxon>
        <taxon>Coprobacillus</taxon>
    </lineage>
</organism>
<protein>
    <submittedName>
        <fullName evidence="1">Uncharacterized protein</fullName>
    </submittedName>
</protein>
<name>E7GDB6_9FIRM</name>
<comment type="caution">
    <text evidence="1">The sequence shown here is derived from an EMBL/GenBank/DDBJ whole genome shotgun (WGS) entry which is preliminary data.</text>
</comment>
<keyword evidence="2" id="KW-1185">Reference proteome</keyword>
<evidence type="ECO:0000313" key="2">
    <source>
        <dbReference type="Proteomes" id="UP000003157"/>
    </source>
</evidence>
<dbReference type="GeneID" id="78228325"/>
<dbReference type="AlphaFoldDB" id="E7GDB6"/>
<accession>E7GDB6</accession>
<dbReference type="EMBL" id="ADKX01000041">
    <property type="protein sequence ID" value="EFW03967.1"/>
    <property type="molecule type" value="Genomic_DNA"/>
</dbReference>